<reference evidence="12" key="1">
    <citation type="journal article" date="2019" name="Int. J. Syst. Evol. Microbiol.">
        <title>The Global Catalogue of Microorganisms (GCM) 10K type strain sequencing project: providing services to taxonomists for standard genome sequencing and annotation.</title>
        <authorList>
            <consortium name="The Broad Institute Genomics Platform"/>
            <consortium name="The Broad Institute Genome Sequencing Center for Infectious Disease"/>
            <person name="Wu L."/>
            <person name="Ma J."/>
        </authorList>
    </citation>
    <scope>NUCLEOTIDE SEQUENCE [LARGE SCALE GENOMIC DNA]</scope>
    <source>
        <strain evidence="12">JCM 4816</strain>
    </source>
</reference>
<feature type="domain" description="N-(5'phosphoribosyl) anthranilate isomerase (PRAI)" evidence="10">
    <location>
        <begin position="56"/>
        <end position="199"/>
    </location>
</feature>
<dbReference type="EC" id="5.3.1.24" evidence="3 9"/>
<comment type="pathway">
    <text evidence="2 9">Amino-acid biosynthesis; L-tryptophan biosynthesis; L-tryptophan from chorismate: step 3/5.</text>
</comment>
<evidence type="ECO:0000313" key="12">
    <source>
        <dbReference type="Proteomes" id="UP001501455"/>
    </source>
</evidence>
<evidence type="ECO:0000256" key="3">
    <source>
        <dbReference type="ARBA" id="ARBA00012572"/>
    </source>
</evidence>
<dbReference type="SUPFAM" id="SSF51366">
    <property type="entry name" value="Ribulose-phoshate binding barrel"/>
    <property type="match status" value="1"/>
</dbReference>
<comment type="catalytic activity">
    <reaction evidence="1 9">
        <text>N-(5-phospho-beta-D-ribosyl)anthranilate = 1-(2-carboxyphenylamino)-1-deoxy-D-ribulose 5-phosphate</text>
        <dbReference type="Rhea" id="RHEA:21540"/>
        <dbReference type="ChEBI" id="CHEBI:18277"/>
        <dbReference type="ChEBI" id="CHEBI:58613"/>
        <dbReference type="EC" id="5.3.1.24"/>
    </reaction>
</comment>
<evidence type="ECO:0000256" key="4">
    <source>
        <dbReference type="ARBA" id="ARBA00022272"/>
    </source>
</evidence>
<dbReference type="PANTHER" id="PTHR42894">
    <property type="entry name" value="N-(5'-PHOSPHORIBOSYL)ANTHRANILATE ISOMERASE"/>
    <property type="match status" value="1"/>
</dbReference>
<dbReference type="InterPro" id="IPR044643">
    <property type="entry name" value="TrpF_fam"/>
</dbReference>
<keyword evidence="6 9" id="KW-0822">Tryptophan biosynthesis</keyword>
<gene>
    <name evidence="9" type="primary">trpF</name>
    <name evidence="11" type="ORF">GCM10019016_011930</name>
</gene>
<name>A0ABP6TH35_9ACTN</name>
<evidence type="ECO:0000256" key="9">
    <source>
        <dbReference type="HAMAP-Rule" id="MF_00135"/>
    </source>
</evidence>
<keyword evidence="8 9" id="KW-0413">Isomerase</keyword>
<protein>
    <recommendedName>
        <fullName evidence="4 9">N-(5'-phosphoribosyl)anthranilate isomerase</fullName>
        <shortName evidence="9">PRAI</shortName>
        <ecNumber evidence="3 9">5.3.1.24</ecNumber>
    </recommendedName>
</protein>
<keyword evidence="7 9" id="KW-0057">Aromatic amino acid biosynthesis</keyword>
<dbReference type="Gene3D" id="3.20.20.70">
    <property type="entry name" value="Aldolase class I"/>
    <property type="match status" value="1"/>
</dbReference>
<evidence type="ECO:0000256" key="5">
    <source>
        <dbReference type="ARBA" id="ARBA00022605"/>
    </source>
</evidence>
<dbReference type="Proteomes" id="UP001501455">
    <property type="component" value="Unassembled WGS sequence"/>
</dbReference>
<evidence type="ECO:0000259" key="10">
    <source>
        <dbReference type="Pfam" id="PF00697"/>
    </source>
</evidence>
<organism evidence="11 12">
    <name type="scientific">Streptomyces prasinosporus</name>
    <dbReference type="NCBI Taxonomy" id="68256"/>
    <lineage>
        <taxon>Bacteria</taxon>
        <taxon>Bacillati</taxon>
        <taxon>Actinomycetota</taxon>
        <taxon>Actinomycetes</taxon>
        <taxon>Kitasatosporales</taxon>
        <taxon>Streptomycetaceae</taxon>
        <taxon>Streptomyces</taxon>
        <taxon>Streptomyces albogriseolus group</taxon>
    </lineage>
</organism>
<proteinExistence type="inferred from homology"/>
<dbReference type="InterPro" id="IPR011060">
    <property type="entry name" value="RibuloseP-bd_barrel"/>
</dbReference>
<dbReference type="RefSeq" id="WP_318296675.1">
    <property type="nucleotide sequence ID" value="NZ_BAAAXF010000014.1"/>
</dbReference>
<dbReference type="InterPro" id="IPR013785">
    <property type="entry name" value="Aldolase_TIM"/>
</dbReference>
<evidence type="ECO:0000256" key="2">
    <source>
        <dbReference type="ARBA" id="ARBA00004664"/>
    </source>
</evidence>
<evidence type="ECO:0000256" key="6">
    <source>
        <dbReference type="ARBA" id="ARBA00022822"/>
    </source>
</evidence>
<evidence type="ECO:0000256" key="7">
    <source>
        <dbReference type="ARBA" id="ARBA00023141"/>
    </source>
</evidence>
<comment type="caution">
    <text evidence="11">The sequence shown here is derived from an EMBL/GenBank/DDBJ whole genome shotgun (WGS) entry which is preliminary data.</text>
</comment>
<evidence type="ECO:0000256" key="1">
    <source>
        <dbReference type="ARBA" id="ARBA00001164"/>
    </source>
</evidence>
<accession>A0ABP6TH35</accession>
<keyword evidence="12" id="KW-1185">Reference proteome</keyword>
<dbReference type="Pfam" id="PF00697">
    <property type="entry name" value="PRAI"/>
    <property type="match status" value="1"/>
</dbReference>
<evidence type="ECO:0000313" key="11">
    <source>
        <dbReference type="EMBL" id="GAA3494094.1"/>
    </source>
</evidence>
<dbReference type="InterPro" id="IPR001240">
    <property type="entry name" value="PRAI_dom"/>
</dbReference>
<evidence type="ECO:0000256" key="8">
    <source>
        <dbReference type="ARBA" id="ARBA00023235"/>
    </source>
</evidence>
<dbReference type="HAMAP" id="MF_00135">
    <property type="entry name" value="PRAI"/>
    <property type="match status" value="1"/>
</dbReference>
<comment type="similarity">
    <text evidence="9">Belongs to the TrpF family.</text>
</comment>
<sequence>MTLVKFCGAVTRREVRELAGAGADLVGLWHGVPGGRAELPRDRLAVLAATARDSGLTPVLVTLSADRDEVTAVLGATGIRWVQLHGHQPPAMVRALKRHGPPDLTVVKVLHLRGGGCLESGLLSAYERTGADVFLLDSATADGILGSTGRPLDAAAAAALAGRLTRPFLLAGGLDAENAPAYASLTAHPRFLGVDVDSAARGASGRLDGARARAVREAWTAAALSPAPARTE</sequence>
<dbReference type="EMBL" id="BAAAXF010000014">
    <property type="protein sequence ID" value="GAA3494094.1"/>
    <property type="molecule type" value="Genomic_DNA"/>
</dbReference>
<dbReference type="GO" id="GO:0016853">
    <property type="term" value="F:isomerase activity"/>
    <property type="evidence" value="ECO:0007669"/>
    <property type="project" value="UniProtKB-KW"/>
</dbReference>
<dbReference type="PANTHER" id="PTHR42894:SF1">
    <property type="entry name" value="N-(5'-PHOSPHORIBOSYL)ANTHRANILATE ISOMERASE"/>
    <property type="match status" value="1"/>
</dbReference>
<keyword evidence="5 9" id="KW-0028">Amino-acid biosynthesis</keyword>